<evidence type="ECO:0000256" key="2">
    <source>
        <dbReference type="SAM" id="Phobius"/>
    </source>
</evidence>
<feature type="transmembrane region" description="Helical" evidence="2">
    <location>
        <begin position="60"/>
        <end position="89"/>
    </location>
</feature>
<evidence type="ECO:0000313" key="5">
    <source>
        <dbReference type="EMBL" id="MFC0675142.1"/>
    </source>
</evidence>
<evidence type="ECO:0000259" key="4">
    <source>
        <dbReference type="Pfam" id="PF23494"/>
    </source>
</evidence>
<sequence length="252" mass="26653">MSAAGTTVVRRHAGIGIAAWIVLPLLGAAAGLLLSRLPGWLTLLPAWVFALPFTPDRDQLLTLAAAIGAPGVLVLMIGGAVAGGILALLDSAETISLRIGPDALLVLSGDDEIARSAIGEVDCAFLETVEKKVLVIQTRDGGELFRGPVELAAGAVRDGLAAHGISWAEEDPHEARFQRWVDGMPGLSEHAQAVLRERRRVLEKKDQGDEERKQAEALRGEAARLGVVLRDRRGVQQWRPGGSPRPDTGAAA</sequence>
<evidence type="ECO:0000259" key="3">
    <source>
        <dbReference type="Pfam" id="PF23493"/>
    </source>
</evidence>
<dbReference type="InterPro" id="IPR056411">
    <property type="entry name" value="CysS_C"/>
</dbReference>
<organism evidence="5 6">
    <name type="scientific">Brachybacterium hainanense</name>
    <dbReference type="NCBI Taxonomy" id="1541174"/>
    <lineage>
        <taxon>Bacteria</taxon>
        <taxon>Bacillati</taxon>
        <taxon>Actinomycetota</taxon>
        <taxon>Actinomycetes</taxon>
        <taxon>Micrococcales</taxon>
        <taxon>Dermabacteraceae</taxon>
        <taxon>Brachybacterium</taxon>
    </lineage>
</organism>
<dbReference type="Proteomes" id="UP001589793">
    <property type="component" value="Unassembled WGS sequence"/>
</dbReference>
<evidence type="ECO:0000313" key="6">
    <source>
        <dbReference type="Proteomes" id="UP001589793"/>
    </source>
</evidence>
<accession>A0ABV6RDS1</accession>
<reference evidence="5 6" key="1">
    <citation type="submission" date="2024-09" db="EMBL/GenBank/DDBJ databases">
        <authorList>
            <person name="Sun Q."/>
            <person name="Mori K."/>
        </authorList>
    </citation>
    <scope>NUCLEOTIDE SEQUENCE [LARGE SCALE GENOMIC DNA]</scope>
    <source>
        <strain evidence="5 6">CICC 10874</strain>
    </source>
</reference>
<comment type="caution">
    <text evidence="5">The sequence shown here is derived from an EMBL/GenBank/DDBJ whole genome shotgun (WGS) entry which is preliminary data.</text>
</comment>
<feature type="transmembrane region" description="Helical" evidence="2">
    <location>
        <begin position="12"/>
        <end position="34"/>
    </location>
</feature>
<protein>
    <submittedName>
        <fullName evidence="5">Stable inheritance protein KleA</fullName>
    </submittedName>
</protein>
<dbReference type="InterPro" id="IPR057798">
    <property type="entry name" value="PH_YqeB"/>
</dbReference>
<feature type="domain" description="YqeB PH" evidence="4">
    <location>
        <begin position="7"/>
        <end position="168"/>
    </location>
</feature>
<keyword evidence="6" id="KW-1185">Reference proteome</keyword>
<dbReference type="Pfam" id="PF23493">
    <property type="entry name" value="CysS_C"/>
    <property type="match status" value="1"/>
</dbReference>
<keyword evidence="2" id="KW-0812">Transmembrane</keyword>
<gene>
    <name evidence="5" type="primary">kleA</name>
    <name evidence="5" type="ORF">ACFFF6_14355</name>
</gene>
<keyword evidence="2" id="KW-0472">Membrane</keyword>
<feature type="region of interest" description="Disordered" evidence="1">
    <location>
        <begin position="233"/>
        <end position="252"/>
    </location>
</feature>
<feature type="domain" description="Cysteinyl-tRNA ligase anticodon binding" evidence="3">
    <location>
        <begin position="184"/>
        <end position="239"/>
    </location>
</feature>
<dbReference type="EMBL" id="JBHLSV010000019">
    <property type="protein sequence ID" value="MFC0675142.1"/>
    <property type="molecule type" value="Genomic_DNA"/>
</dbReference>
<dbReference type="Pfam" id="PF23494">
    <property type="entry name" value="bPH_10"/>
    <property type="match status" value="1"/>
</dbReference>
<proteinExistence type="predicted"/>
<keyword evidence="2" id="KW-1133">Transmembrane helix</keyword>
<name>A0ABV6RDS1_9MICO</name>
<evidence type="ECO:0000256" key="1">
    <source>
        <dbReference type="SAM" id="MobiDB-lite"/>
    </source>
</evidence>
<dbReference type="RefSeq" id="WP_376981898.1">
    <property type="nucleotide sequence ID" value="NZ_JBHLSV010000019.1"/>
</dbReference>